<feature type="region of interest" description="Disordered" evidence="5">
    <location>
        <begin position="115"/>
        <end position="197"/>
    </location>
</feature>
<dbReference type="PANTHER" id="PTHR21277:SF5">
    <property type="entry name" value="TRANSCRIPTIONAL ADAPTER 1"/>
    <property type="match status" value="1"/>
</dbReference>
<dbReference type="EMBL" id="KZ451971">
    <property type="protein sequence ID" value="PKA56587.1"/>
    <property type="molecule type" value="Genomic_DNA"/>
</dbReference>
<dbReference type="OrthoDB" id="10264870at2759"/>
<comment type="subcellular location">
    <subcellularLocation>
        <location evidence="1">Nucleus</location>
    </subcellularLocation>
</comment>
<proteinExistence type="predicted"/>
<protein>
    <recommendedName>
        <fullName evidence="8">Transcriptional coactivator Hfi1/Transcriptional adapter 1</fullName>
    </recommendedName>
</protein>
<evidence type="ECO:0000256" key="3">
    <source>
        <dbReference type="ARBA" id="ARBA00023163"/>
    </source>
</evidence>
<gene>
    <name evidence="6" type="ORF">AXF42_Ash015360</name>
</gene>
<dbReference type="CDD" id="cd22933">
    <property type="entry name" value="HFD_HFI1"/>
    <property type="match status" value="1"/>
</dbReference>
<keyword evidence="4" id="KW-0539">Nucleus</keyword>
<dbReference type="GO" id="GO:0006357">
    <property type="term" value="P:regulation of transcription by RNA polymerase II"/>
    <property type="evidence" value="ECO:0007669"/>
    <property type="project" value="TreeGrafter"/>
</dbReference>
<dbReference type="InterPro" id="IPR024738">
    <property type="entry name" value="Hfi1/Tada1"/>
</dbReference>
<keyword evidence="7" id="KW-1185">Reference proteome</keyword>
<feature type="compositionally biased region" description="Polar residues" evidence="5">
    <location>
        <begin position="182"/>
        <end position="197"/>
    </location>
</feature>
<evidence type="ECO:0000256" key="5">
    <source>
        <dbReference type="SAM" id="MobiDB-lite"/>
    </source>
</evidence>
<dbReference type="GO" id="GO:0000124">
    <property type="term" value="C:SAGA complex"/>
    <property type="evidence" value="ECO:0007669"/>
    <property type="project" value="UniProtKB-ARBA"/>
</dbReference>
<reference evidence="6 7" key="1">
    <citation type="journal article" date="2017" name="Nature">
        <title>The Apostasia genome and the evolution of orchids.</title>
        <authorList>
            <person name="Zhang G.Q."/>
            <person name="Liu K.W."/>
            <person name="Li Z."/>
            <person name="Lohaus R."/>
            <person name="Hsiao Y.Y."/>
            <person name="Niu S.C."/>
            <person name="Wang J.Y."/>
            <person name="Lin Y.C."/>
            <person name="Xu Q."/>
            <person name="Chen L.J."/>
            <person name="Yoshida K."/>
            <person name="Fujiwara S."/>
            <person name="Wang Z.W."/>
            <person name="Zhang Y.Q."/>
            <person name="Mitsuda N."/>
            <person name="Wang M."/>
            <person name="Liu G.H."/>
            <person name="Pecoraro L."/>
            <person name="Huang H.X."/>
            <person name="Xiao X.J."/>
            <person name="Lin M."/>
            <person name="Wu X.Y."/>
            <person name="Wu W.L."/>
            <person name="Chen Y.Y."/>
            <person name="Chang S.B."/>
            <person name="Sakamoto S."/>
            <person name="Ohme-Takagi M."/>
            <person name="Yagi M."/>
            <person name="Zeng S.J."/>
            <person name="Shen C.Y."/>
            <person name="Yeh C.M."/>
            <person name="Luo Y.B."/>
            <person name="Tsai W.C."/>
            <person name="Van de Peer Y."/>
            <person name="Liu Z.J."/>
        </authorList>
    </citation>
    <scope>NUCLEOTIDE SEQUENCE [LARGE SCALE GENOMIC DNA]</scope>
    <source>
        <strain evidence="7">cv. Shenzhen</strain>
        <tissue evidence="6">Stem</tissue>
    </source>
</reference>
<feature type="compositionally biased region" description="Basic and acidic residues" evidence="5">
    <location>
        <begin position="131"/>
        <end position="141"/>
    </location>
</feature>
<keyword evidence="3" id="KW-0804">Transcription</keyword>
<dbReference type="GO" id="GO:0003713">
    <property type="term" value="F:transcription coactivator activity"/>
    <property type="evidence" value="ECO:0007669"/>
    <property type="project" value="TreeGrafter"/>
</dbReference>
<name>A0A2I0AM12_9ASPA</name>
<keyword evidence="2" id="KW-0805">Transcription regulation</keyword>
<evidence type="ECO:0000256" key="2">
    <source>
        <dbReference type="ARBA" id="ARBA00023015"/>
    </source>
</evidence>
<dbReference type="PANTHER" id="PTHR21277">
    <property type="entry name" value="TRANSCRIPTIONAL ADAPTER 1"/>
    <property type="match status" value="1"/>
</dbReference>
<evidence type="ECO:0000313" key="6">
    <source>
        <dbReference type="EMBL" id="PKA56587.1"/>
    </source>
</evidence>
<evidence type="ECO:0000313" key="7">
    <source>
        <dbReference type="Proteomes" id="UP000236161"/>
    </source>
</evidence>
<dbReference type="GO" id="GO:0005634">
    <property type="term" value="C:nucleus"/>
    <property type="evidence" value="ECO:0007669"/>
    <property type="project" value="UniProtKB-SubCell"/>
</dbReference>
<evidence type="ECO:0000256" key="1">
    <source>
        <dbReference type="ARBA" id="ARBA00004123"/>
    </source>
</evidence>
<evidence type="ECO:0008006" key="8">
    <source>
        <dbReference type="Google" id="ProtNLM"/>
    </source>
</evidence>
<sequence>MPPPTAHQQGRINLFDLKNQIEKRLGPERAQHYFSYLNRFLANKLSKPEFNKLCFVILGREIIPLHNLLIQSILKNAYQAKTPPILAVEYGKKFAHNDALSPLSQAPLQPHSIVPCNGDILPSSPRKSRSGIRDRRLKDRPTPLGPNGKIDFLPHKLSLPTSENARKENGVLGPCDWRRPMQTHQGGSAEQPENTAPAQIKVVAVEDKKKEEKKDHSNTARRPFRAPLGIPFCSVSIGGSQRPLPLPSSGSSNNCNYDTGEICDSETLRKRMEKMAAAHGLGEVKLDCANLLNNGLDAYLKRLIKTSAELAGARSLKQSMKHPAHGKSINGIWPGNHMHVHSGRGFIDDKHDNRKDYAICLQDLKVAMELNPQQLGEDWPLLVEKISNRSLEE</sequence>
<dbReference type="AlphaFoldDB" id="A0A2I0AM12"/>
<dbReference type="Proteomes" id="UP000236161">
    <property type="component" value="Unassembled WGS sequence"/>
</dbReference>
<dbReference type="Pfam" id="PF12767">
    <property type="entry name" value="SAGA-Tad1"/>
    <property type="match status" value="1"/>
</dbReference>
<evidence type="ECO:0000256" key="4">
    <source>
        <dbReference type="ARBA" id="ARBA00023242"/>
    </source>
</evidence>
<accession>A0A2I0AM12</accession>
<organism evidence="6 7">
    <name type="scientific">Apostasia shenzhenica</name>
    <dbReference type="NCBI Taxonomy" id="1088818"/>
    <lineage>
        <taxon>Eukaryota</taxon>
        <taxon>Viridiplantae</taxon>
        <taxon>Streptophyta</taxon>
        <taxon>Embryophyta</taxon>
        <taxon>Tracheophyta</taxon>
        <taxon>Spermatophyta</taxon>
        <taxon>Magnoliopsida</taxon>
        <taxon>Liliopsida</taxon>
        <taxon>Asparagales</taxon>
        <taxon>Orchidaceae</taxon>
        <taxon>Apostasioideae</taxon>
        <taxon>Apostasia</taxon>
    </lineage>
</organism>